<feature type="non-terminal residue" evidence="1">
    <location>
        <position position="351"/>
    </location>
</feature>
<dbReference type="Gene3D" id="2.60.40.10">
    <property type="entry name" value="Immunoglobulins"/>
    <property type="match status" value="1"/>
</dbReference>
<organism evidence="1">
    <name type="scientific">marine metagenome</name>
    <dbReference type="NCBI Taxonomy" id="408172"/>
    <lineage>
        <taxon>unclassified sequences</taxon>
        <taxon>metagenomes</taxon>
        <taxon>ecological metagenomes</taxon>
    </lineage>
</organism>
<dbReference type="EMBL" id="UINC01021463">
    <property type="protein sequence ID" value="SVA89056.1"/>
    <property type="molecule type" value="Genomic_DNA"/>
</dbReference>
<gene>
    <name evidence="1" type="ORF">METZ01_LOCUS141910</name>
</gene>
<dbReference type="InterPro" id="IPR013783">
    <property type="entry name" value="Ig-like_fold"/>
</dbReference>
<evidence type="ECO:0008006" key="2">
    <source>
        <dbReference type="Google" id="ProtNLM"/>
    </source>
</evidence>
<sequence length="351" mass="37703">MRIFLKLLLHSPISFMLIFTVCDDSGLDLGGDNNDDSREPVAIFLKTDVDTLLLLANDTYTLSVKGIFTETSENTVNNSGLFAEANYTYITSDTTLEYIAASSVEWYSSNSSVASVNNGTVTGIWGGSAAIWTTLGELTSDTVIFLITGQDLPPDLVIDPPPVQLIFQDSSNVSGRVTPGMDITLTVNGDTVYYDSDGRFSHGVNLSLGTNNFIVIATNNENGLTATASKEIIYYTLDTAGIEGTWEGETLTRPFEFEIYNSSGFYVIDGYLTINFTILGGPMVVENIVIAGLIRPDGMIDATASLESEGIVVSGFLEGFFLDSGNAEGSYGLSITKDGWPNASASATWWA</sequence>
<reference evidence="1" key="1">
    <citation type="submission" date="2018-05" db="EMBL/GenBank/DDBJ databases">
        <authorList>
            <person name="Lanie J.A."/>
            <person name="Ng W.-L."/>
            <person name="Kazmierczak K.M."/>
            <person name="Andrzejewski T.M."/>
            <person name="Davidsen T.M."/>
            <person name="Wayne K.J."/>
            <person name="Tettelin H."/>
            <person name="Glass J.I."/>
            <person name="Rusch D."/>
            <person name="Podicherti R."/>
            <person name="Tsui H.-C.T."/>
            <person name="Winkler M.E."/>
        </authorList>
    </citation>
    <scope>NUCLEOTIDE SEQUENCE</scope>
</reference>
<dbReference type="Gene3D" id="2.60.40.1080">
    <property type="match status" value="1"/>
</dbReference>
<protein>
    <recommendedName>
        <fullName evidence="2">BIG2 domain-containing protein</fullName>
    </recommendedName>
</protein>
<name>A0A381ZIF8_9ZZZZ</name>
<dbReference type="AlphaFoldDB" id="A0A381ZIF8"/>
<evidence type="ECO:0000313" key="1">
    <source>
        <dbReference type="EMBL" id="SVA89056.1"/>
    </source>
</evidence>
<proteinExistence type="predicted"/>
<accession>A0A381ZIF8</accession>